<evidence type="ECO:0000256" key="2">
    <source>
        <dbReference type="ARBA" id="ARBA00012438"/>
    </source>
</evidence>
<name>A0ABY7YND7_9HYPH</name>
<dbReference type="EMBL" id="CP118246">
    <property type="protein sequence ID" value="WDR02697.1"/>
    <property type="molecule type" value="Genomic_DNA"/>
</dbReference>
<organism evidence="8 9">
    <name type="scientific">Devosia algicola</name>
    <dbReference type="NCBI Taxonomy" id="3026418"/>
    <lineage>
        <taxon>Bacteria</taxon>
        <taxon>Pseudomonadati</taxon>
        <taxon>Pseudomonadota</taxon>
        <taxon>Alphaproteobacteria</taxon>
        <taxon>Hyphomicrobiales</taxon>
        <taxon>Devosiaceae</taxon>
        <taxon>Devosia</taxon>
    </lineage>
</organism>
<dbReference type="Gene3D" id="3.30.565.10">
    <property type="entry name" value="Histidine kinase-like ATPase, C-terminal domain"/>
    <property type="match status" value="1"/>
</dbReference>
<sequence>MPRQIFAAEETDPKKQSEIVRRIHARSVGLSRLTDQMLNRALVIHRADTAMHEVIDLRKVAMTATEVFDDGNLFETGQMRLALPQSPVWVKGDALSLEEAAKNLISNATRHGKGAVKIVVSRDGDQARLAVRDEGPGMSADEARQFSQRFRAKDQHRTNGTGIGLSIARAVADAHGADLLVHTAPGKGFEIAIQMLATKSGDAQ</sequence>
<evidence type="ECO:0000256" key="1">
    <source>
        <dbReference type="ARBA" id="ARBA00000085"/>
    </source>
</evidence>
<dbReference type="EC" id="2.7.13.3" evidence="2"/>
<proteinExistence type="predicted"/>
<dbReference type="PANTHER" id="PTHR44936:SF10">
    <property type="entry name" value="SENSOR PROTEIN RSTB"/>
    <property type="match status" value="1"/>
</dbReference>
<dbReference type="RefSeq" id="WP_282219099.1">
    <property type="nucleotide sequence ID" value="NZ_CP118246.1"/>
</dbReference>
<comment type="catalytic activity">
    <reaction evidence="1">
        <text>ATP + protein L-histidine = ADP + protein N-phospho-L-histidine.</text>
        <dbReference type="EC" id="2.7.13.3"/>
    </reaction>
</comment>
<dbReference type="PANTHER" id="PTHR44936">
    <property type="entry name" value="SENSOR PROTEIN CREC"/>
    <property type="match status" value="1"/>
</dbReference>
<evidence type="ECO:0000256" key="3">
    <source>
        <dbReference type="ARBA" id="ARBA00022679"/>
    </source>
</evidence>
<keyword evidence="9" id="KW-1185">Reference proteome</keyword>
<keyword evidence="3" id="KW-0808">Transferase</keyword>
<dbReference type="InterPro" id="IPR036890">
    <property type="entry name" value="HATPase_C_sf"/>
</dbReference>
<dbReference type="GO" id="GO:0016301">
    <property type="term" value="F:kinase activity"/>
    <property type="evidence" value="ECO:0007669"/>
    <property type="project" value="UniProtKB-KW"/>
</dbReference>
<accession>A0ABY7YND7</accession>
<dbReference type="PROSITE" id="PS50109">
    <property type="entry name" value="HIS_KIN"/>
    <property type="match status" value="1"/>
</dbReference>
<evidence type="ECO:0000259" key="7">
    <source>
        <dbReference type="PROSITE" id="PS50109"/>
    </source>
</evidence>
<dbReference type="InterPro" id="IPR004358">
    <property type="entry name" value="Sig_transdc_His_kin-like_C"/>
</dbReference>
<gene>
    <name evidence="8" type="ORF">PSQ19_00160</name>
</gene>
<dbReference type="PRINTS" id="PR00344">
    <property type="entry name" value="BCTRLSENSOR"/>
</dbReference>
<feature type="domain" description="Histidine kinase" evidence="7">
    <location>
        <begin position="1"/>
        <end position="199"/>
    </location>
</feature>
<evidence type="ECO:0000256" key="6">
    <source>
        <dbReference type="ARBA" id="ARBA00022840"/>
    </source>
</evidence>
<dbReference type="InterPro" id="IPR005467">
    <property type="entry name" value="His_kinase_dom"/>
</dbReference>
<protein>
    <recommendedName>
        <fullName evidence="2">histidine kinase</fullName>
        <ecNumber evidence="2">2.7.13.3</ecNumber>
    </recommendedName>
</protein>
<dbReference type="SUPFAM" id="SSF55874">
    <property type="entry name" value="ATPase domain of HSP90 chaperone/DNA topoisomerase II/histidine kinase"/>
    <property type="match status" value="1"/>
</dbReference>
<evidence type="ECO:0000313" key="9">
    <source>
        <dbReference type="Proteomes" id="UP001220530"/>
    </source>
</evidence>
<keyword evidence="6" id="KW-0067">ATP-binding</keyword>
<evidence type="ECO:0000313" key="8">
    <source>
        <dbReference type="EMBL" id="WDR02697.1"/>
    </source>
</evidence>
<dbReference type="Pfam" id="PF02518">
    <property type="entry name" value="HATPase_c"/>
    <property type="match status" value="1"/>
</dbReference>
<evidence type="ECO:0000256" key="5">
    <source>
        <dbReference type="ARBA" id="ARBA00022777"/>
    </source>
</evidence>
<dbReference type="Proteomes" id="UP001220530">
    <property type="component" value="Chromosome"/>
</dbReference>
<reference evidence="8 9" key="1">
    <citation type="submission" date="2023-02" db="EMBL/GenBank/DDBJ databases">
        <title>Devosia algicola sp. nov., isolated from the phycosphere of marine algae.</title>
        <authorList>
            <person name="Kim J.M."/>
            <person name="Lee J.K."/>
            <person name="Choi B.J."/>
            <person name="Bayburt H."/>
            <person name="Jeon C.O."/>
        </authorList>
    </citation>
    <scope>NUCLEOTIDE SEQUENCE [LARGE SCALE GENOMIC DNA]</scope>
    <source>
        <strain evidence="8 9">G20-9</strain>
    </source>
</reference>
<keyword evidence="5 8" id="KW-0418">Kinase</keyword>
<dbReference type="InterPro" id="IPR003594">
    <property type="entry name" value="HATPase_dom"/>
</dbReference>
<keyword evidence="4" id="KW-0547">Nucleotide-binding</keyword>
<dbReference type="InterPro" id="IPR050980">
    <property type="entry name" value="2C_sensor_his_kinase"/>
</dbReference>
<evidence type="ECO:0000256" key="4">
    <source>
        <dbReference type="ARBA" id="ARBA00022741"/>
    </source>
</evidence>
<dbReference type="SMART" id="SM00387">
    <property type="entry name" value="HATPase_c"/>
    <property type="match status" value="1"/>
</dbReference>